<gene>
    <name evidence="2" type="ORF">GTP23_17155</name>
</gene>
<dbReference type="AlphaFoldDB" id="A0A845I0G0"/>
<protein>
    <submittedName>
        <fullName evidence="2">Site-specific integrase</fullName>
    </submittedName>
</protein>
<proteinExistence type="predicted"/>
<sequence length="455" mass="51775">MSFTVYYSDPEVTSKAGFAKVANLPCIFDSRPGYHRLASAYLIDRGLGYWNPSTRGQAPALAPSDQTIKNYAQWLANFLEWAEVRNIDLKTCTYVDHVHGRYQKEMEKGTWSRDGRALKDGTVNPRVQQACDYLMWMSDKGHRPSFHIPTHTATIYAGTATSSIGHRAITVEVRDGKARKNKRALRLPSDAEVKEWLEKVYHLAGYAKGLMCELVLLSALRRSEAAGFRVDTLPEERAAWHLNDPSAPRANQRVRLEIKFGTKGPDYGYDHGDKIGPKRQIWIPLELAERIHAYRQKTRNVALKKWVKSAPTLTEQRRRIDDAVHLFLDEDTGERITGKALYNAWTAVELPYAGWSPHLGRDYWACSILWKEVTRHEEIKKLFETGSEIAQALLESTAMSIIRLQIQPQLGHANASTSMIYLEWICNMFGVNLSIDLDRGDENELPVHPTIEVNQ</sequence>
<reference evidence="2" key="1">
    <citation type="submission" date="2019-12" db="EMBL/GenBank/DDBJ databases">
        <title>Novel species isolated from a subtropical stream in China.</title>
        <authorList>
            <person name="Lu H."/>
        </authorList>
    </citation>
    <scope>NUCLEOTIDE SEQUENCE [LARGE SCALE GENOMIC DNA]</scope>
    <source>
        <strain evidence="2">FT93W</strain>
    </source>
</reference>
<organism evidence="2 3">
    <name type="scientific">Duganella fentianensis</name>
    <dbReference type="NCBI Taxonomy" id="2692177"/>
    <lineage>
        <taxon>Bacteria</taxon>
        <taxon>Pseudomonadati</taxon>
        <taxon>Pseudomonadota</taxon>
        <taxon>Betaproteobacteria</taxon>
        <taxon>Burkholderiales</taxon>
        <taxon>Oxalobacteraceae</taxon>
        <taxon>Telluria group</taxon>
        <taxon>Duganella</taxon>
    </lineage>
</organism>
<dbReference type="InterPro" id="IPR011010">
    <property type="entry name" value="DNA_brk_join_enz"/>
</dbReference>
<evidence type="ECO:0000313" key="2">
    <source>
        <dbReference type="EMBL" id="MYN46773.1"/>
    </source>
</evidence>
<dbReference type="RefSeq" id="WP_161036265.1">
    <property type="nucleotide sequence ID" value="NZ_WWCL01000004.1"/>
</dbReference>
<dbReference type="GO" id="GO:0003677">
    <property type="term" value="F:DNA binding"/>
    <property type="evidence" value="ECO:0007669"/>
    <property type="project" value="InterPro"/>
</dbReference>
<evidence type="ECO:0000313" key="3">
    <source>
        <dbReference type="Proteomes" id="UP000444316"/>
    </source>
</evidence>
<keyword evidence="3" id="KW-1185">Reference proteome</keyword>
<dbReference type="SUPFAM" id="SSF56349">
    <property type="entry name" value="DNA breaking-rejoining enzymes"/>
    <property type="match status" value="1"/>
</dbReference>
<dbReference type="InterPro" id="IPR013762">
    <property type="entry name" value="Integrase-like_cat_sf"/>
</dbReference>
<dbReference type="GO" id="GO:0015074">
    <property type="term" value="P:DNA integration"/>
    <property type="evidence" value="ECO:0007669"/>
    <property type="project" value="InterPro"/>
</dbReference>
<keyword evidence="1" id="KW-0233">DNA recombination</keyword>
<name>A0A845I0G0_9BURK</name>
<evidence type="ECO:0000256" key="1">
    <source>
        <dbReference type="ARBA" id="ARBA00023172"/>
    </source>
</evidence>
<dbReference type="Gene3D" id="1.10.443.10">
    <property type="entry name" value="Intergrase catalytic core"/>
    <property type="match status" value="1"/>
</dbReference>
<accession>A0A845I0G0</accession>
<comment type="caution">
    <text evidence="2">The sequence shown here is derived from an EMBL/GenBank/DDBJ whole genome shotgun (WGS) entry which is preliminary data.</text>
</comment>
<dbReference type="EMBL" id="WWCL01000004">
    <property type="protein sequence ID" value="MYN46773.1"/>
    <property type="molecule type" value="Genomic_DNA"/>
</dbReference>
<dbReference type="Proteomes" id="UP000444316">
    <property type="component" value="Unassembled WGS sequence"/>
</dbReference>
<dbReference type="GO" id="GO:0006310">
    <property type="term" value="P:DNA recombination"/>
    <property type="evidence" value="ECO:0007669"/>
    <property type="project" value="UniProtKB-KW"/>
</dbReference>